<evidence type="ECO:0000313" key="2">
    <source>
        <dbReference type="EMBL" id="OWK29058.1"/>
    </source>
</evidence>
<protein>
    <submittedName>
        <fullName evidence="2">Esterase TesA</fullName>
        <ecNumber evidence="2">3.1.1.1</ecNumber>
    </submittedName>
</protein>
<dbReference type="EC" id="3.1.1.1" evidence="2"/>
<keyword evidence="3" id="KW-1185">Reference proteome</keyword>
<dbReference type="AlphaFoldDB" id="A0A245ZH52"/>
<feature type="domain" description="SGNH hydrolase-type esterase" evidence="1">
    <location>
        <begin position="10"/>
        <end position="169"/>
    </location>
</feature>
<dbReference type="SUPFAM" id="SSF52266">
    <property type="entry name" value="SGNH hydrolase"/>
    <property type="match status" value="1"/>
</dbReference>
<dbReference type="Proteomes" id="UP000197783">
    <property type="component" value="Unassembled WGS sequence"/>
</dbReference>
<dbReference type="InterPro" id="IPR051532">
    <property type="entry name" value="Ester_Hydrolysis_Enzymes"/>
</dbReference>
<dbReference type="InterPro" id="IPR036514">
    <property type="entry name" value="SGNH_hydro_sf"/>
</dbReference>
<comment type="caution">
    <text evidence="2">The sequence shown here is derived from an EMBL/GenBank/DDBJ whole genome shotgun (WGS) entry which is preliminary data.</text>
</comment>
<reference evidence="2 3" key="1">
    <citation type="submission" date="2017-03" db="EMBL/GenBank/DDBJ databases">
        <title>Genome sequence of Sphingomonas mucosissima DSM 17494.</title>
        <authorList>
            <person name="Poehlein A."/>
            <person name="Wuebbeler J.H."/>
            <person name="Steinbuechel A."/>
            <person name="Daniel R."/>
        </authorList>
    </citation>
    <scope>NUCLEOTIDE SEQUENCE [LARGE SCALE GENOMIC DNA]</scope>
    <source>
        <strain evidence="2 3">DSM 17494</strain>
    </source>
</reference>
<proteinExistence type="predicted"/>
<dbReference type="RefSeq" id="WP_245833302.1">
    <property type="nucleotide sequence ID" value="NZ_NBBJ01000004.1"/>
</dbReference>
<dbReference type="GO" id="GO:0004622">
    <property type="term" value="F:phosphatidylcholine lysophospholipase activity"/>
    <property type="evidence" value="ECO:0007669"/>
    <property type="project" value="TreeGrafter"/>
</dbReference>
<dbReference type="PANTHER" id="PTHR30383:SF24">
    <property type="entry name" value="THIOESTERASE 1_PROTEASE 1_LYSOPHOSPHOLIPASE L1"/>
    <property type="match status" value="1"/>
</dbReference>
<dbReference type="GO" id="GO:0106435">
    <property type="term" value="F:carboxylesterase activity"/>
    <property type="evidence" value="ECO:0007669"/>
    <property type="project" value="UniProtKB-EC"/>
</dbReference>
<gene>
    <name evidence="2" type="primary">tesA</name>
    <name evidence="2" type="ORF">SPMU_25850</name>
</gene>
<evidence type="ECO:0000259" key="1">
    <source>
        <dbReference type="Pfam" id="PF13472"/>
    </source>
</evidence>
<dbReference type="PANTHER" id="PTHR30383">
    <property type="entry name" value="THIOESTERASE 1/PROTEASE 1/LYSOPHOSPHOLIPASE L1"/>
    <property type="match status" value="1"/>
</dbReference>
<organism evidence="2 3">
    <name type="scientific">Sphingomonas mucosissima</name>
    <dbReference type="NCBI Taxonomy" id="370959"/>
    <lineage>
        <taxon>Bacteria</taxon>
        <taxon>Pseudomonadati</taxon>
        <taxon>Pseudomonadota</taxon>
        <taxon>Alphaproteobacteria</taxon>
        <taxon>Sphingomonadales</taxon>
        <taxon>Sphingomonadaceae</taxon>
        <taxon>Sphingomonas</taxon>
    </lineage>
</organism>
<dbReference type="Gene3D" id="3.40.50.1110">
    <property type="entry name" value="SGNH hydrolase"/>
    <property type="match status" value="1"/>
</dbReference>
<keyword evidence="2" id="KW-0378">Hydrolase</keyword>
<name>A0A245ZH52_9SPHN</name>
<accession>A0A245ZH52</accession>
<dbReference type="InterPro" id="IPR013830">
    <property type="entry name" value="SGNH_hydro"/>
</dbReference>
<dbReference type="Pfam" id="PF13472">
    <property type="entry name" value="Lipase_GDSL_2"/>
    <property type="match status" value="1"/>
</dbReference>
<dbReference type="EMBL" id="NBBJ01000004">
    <property type="protein sequence ID" value="OWK29058.1"/>
    <property type="molecule type" value="Genomic_DNA"/>
</dbReference>
<evidence type="ECO:0000313" key="3">
    <source>
        <dbReference type="Proteomes" id="UP000197783"/>
    </source>
</evidence>
<sequence length="195" mass="20135">MPTNVPLVLAFGDSLVAGYGLSAADSFPAQLQRRLGERFGGARVINAGVSGNTSADALRRLPGVLTRLTARPDLAIVQIGANDVLRGLAPAQTRTNLDAILAEFGRCGIRVLLTTLEPPPFLQARTGAYLTIHAEVAAAHGAALASFFPAGVLGHPAMVLADRIHPNWAAIQAVVSHLLPVVENALKASASGLAA</sequence>